<feature type="transmembrane region" description="Helical" evidence="8">
    <location>
        <begin position="12"/>
        <end position="30"/>
    </location>
</feature>
<dbReference type="InterPro" id="IPR036396">
    <property type="entry name" value="Cyt_P450_sf"/>
</dbReference>
<dbReference type="Gene3D" id="1.10.630.10">
    <property type="entry name" value="Cytochrome P450"/>
    <property type="match status" value="1"/>
</dbReference>
<reference evidence="9 10" key="1">
    <citation type="submission" date="2020-01" db="EMBL/GenBank/DDBJ databases">
        <title>Draft genome sequence of Aspergillus udagawae IFM 53868.</title>
        <authorList>
            <person name="Takahashi H."/>
            <person name="Yaguchi T."/>
        </authorList>
    </citation>
    <scope>NUCLEOTIDE SEQUENCE [LARGE SCALE GENOMIC DNA]</scope>
    <source>
        <strain evidence="9 10">IFM 53868</strain>
    </source>
</reference>
<comment type="cofactor">
    <cofactor evidence="1">
        <name>heme</name>
        <dbReference type="ChEBI" id="CHEBI:30413"/>
    </cofactor>
</comment>
<keyword evidence="7 9" id="KW-0503">Monooxygenase</keyword>
<keyword evidence="4" id="KW-0479">Metal-binding</keyword>
<protein>
    <submittedName>
        <fullName evidence="9">Cytochrome P450 monooxygenase</fullName>
    </submittedName>
</protein>
<name>A0ABQ1AMH5_9EURO</name>
<evidence type="ECO:0000313" key="9">
    <source>
        <dbReference type="EMBL" id="GFF84649.1"/>
    </source>
</evidence>
<evidence type="ECO:0000256" key="4">
    <source>
        <dbReference type="ARBA" id="ARBA00022723"/>
    </source>
</evidence>
<organism evidence="9 10">
    <name type="scientific">Aspergillus udagawae</name>
    <dbReference type="NCBI Taxonomy" id="91492"/>
    <lineage>
        <taxon>Eukaryota</taxon>
        <taxon>Fungi</taxon>
        <taxon>Dikarya</taxon>
        <taxon>Ascomycota</taxon>
        <taxon>Pezizomycotina</taxon>
        <taxon>Eurotiomycetes</taxon>
        <taxon>Eurotiomycetidae</taxon>
        <taxon>Eurotiales</taxon>
        <taxon>Aspergillaceae</taxon>
        <taxon>Aspergillus</taxon>
        <taxon>Aspergillus subgen. Fumigati</taxon>
    </lineage>
</organism>
<keyword evidence="8" id="KW-0472">Membrane</keyword>
<evidence type="ECO:0000256" key="1">
    <source>
        <dbReference type="ARBA" id="ARBA00001971"/>
    </source>
</evidence>
<evidence type="ECO:0000313" key="10">
    <source>
        <dbReference type="Proteomes" id="UP000465266"/>
    </source>
</evidence>
<sequence>MGPDYPPLVLNLLIALPGLLVVYFLIYTIYRIYFHPLTQYPGPKLAAITSWYVAFYAWRGDLHLQMQRLHAEYGPKVRYGPNSISFDMATVLNDIYGVRANTRKPDDYVTLSISRRSQNSVSATDKADHMFKRRPQAEFHTVPNLSKHEPQLLEKIRIFTSLLEPRQDDDDNTWSEASGGWGSPKDMATTCGWLTMDVVTDLTCSQCLNLLTNQEMRWLPIASRYISWRGAMCLMQPKIYKYKLDKVFLASAYKEIMKMGHWAYQCTVARAQKRFSGGREDLFDKMMNASDKTGRRFTMKDLWNELMVLLLAGSETTSTAMSATLFYLSHHPEALSQATAEVRSTFKELEEIRSGPELLSCEFLHNCIKESMRLSPPIPCILPRTVQAGGLLMSHGGEFIPEGTSVGAAPKMDAKPSKRHY</sequence>
<keyword evidence="8" id="KW-1133">Transmembrane helix</keyword>
<evidence type="ECO:0000256" key="6">
    <source>
        <dbReference type="ARBA" id="ARBA00023004"/>
    </source>
</evidence>
<dbReference type="InterPro" id="IPR050121">
    <property type="entry name" value="Cytochrome_P450_monoxygenase"/>
</dbReference>
<proteinExistence type="inferred from homology"/>
<evidence type="ECO:0000256" key="8">
    <source>
        <dbReference type="SAM" id="Phobius"/>
    </source>
</evidence>
<evidence type="ECO:0000256" key="7">
    <source>
        <dbReference type="ARBA" id="ARBA00023033"/>
    </source>
</evidence>
<dbReference type="Pfam" id="PF00067">
    <property type="entry name" value="p450"/>
    <property type="match status" value="1"/>
</dbReference>
<keyword evidence="5" id="KW-0560">Oxidoreductase</keyword>
<gene>
    <name evidence="9" type="ORF">IFM53868_04214</name>
</gene>
<dbReference type="SUPFAM" id="SSF48264">
    <property type="entry name" value="Cytochrome P450"/>
    <property type="match status" value="1"/>
</dbReference>
<dbReference type="InterPro" id="IPR001128">
    <property type="entry name" value="Cyt_P450"/>
</dbReference>
<keyword evidence="8" id="KW-0812">Transmembrane</keyword>
<dbReference type="GO" id="GO:0004497">
    <property type="term" value="F:monooxygenase activity"/>
    <property type="evidence" value="ECO:0007669"/>
    <property type="project" value="UniProtKB-KW"/>
</dbReference>
<comment type="caution">
    <text evidence="9">The sequence shown here is derived from an EMBL/GenBank/DDBJ whole genome shotgun (WGS) entry which is preliminary data.</text>
</comment>
<accession>A0ABQ1AMH5</accession>
<dbReference type="PANTHER" id="PTHR24305:SF237">
    <property type="entry name" value="CYTOCHROME P450 MONOOXYGENASE ATNE-RELATED"/>
    <property type="match status" value="1"/>
</dbReference>
<comment type="similarity">
    <text evidence="2">Belongs to the cytochrome P450 family.</text>
</comment>
<keyword evidence="6" id="KW-0408">Iron</keyword>
<dbReference type="PANTHER" id="PTHR24305">
    <property type="entry name" value="CYTOCHROME P450"/>
    <property type="match status" value="1"/>
</dbReference>
<evidence type="ECO:0000256" key="3">
    <source>
        <dbReference type="ARBA" id="ARBA00022617"/>
    </source>
</evidence>
<evidence type="ECO:0000256" key="5">
    <source>
        <dbReference type="ARBA" id="ARBA00023002"/>
    </source>
</evidence>
<evidence type="ECO:0000256" key="2">
    <source>
        <dbReference type="ARBA" id="ARBA00010617"/>
    </source>
</evidence>
<dbReference type="Proteomes" id="UP000465266">
    <property type="component" value="Unassembled WGS sequence"/>
</dbReference>
<keyword evidence="3" id="KW-0349">Heme</keyword>
<keyword evidence="10" id="KW-1185">Reference proteome</keyword>
<dbReference type="EMBL" id="BLKG01000036">
    <property type="protein sequence ID" value="GFF84649.1"/>
    <property type="molecule type" value="Genomic_DNA"/>
</dbReference>